<feature type="transmembrane region" description="Helical" evidence="7">
    <location>
        <begin position="339"/>
        <end position="358"/>
    </location>
</feature>
<feature type="transmembrane region" description="Helical" evidence="7">
    <location>
        <begin position="68"/>
        <end position="90"/>
    </location>
</feature>
<keyword evidence="3" id="KW-1003">Cell membrane</keyword>
<proteinExistence type="predicted"/>
<dbReference type="EMBL" id="MPUH01001118">
    <property type="protein sequence ID" value="OMJ70159.1"/>
    <property type="molecule type" value="Genomic_DNA"/>
</dbReference>
<feature type="transmembrane region" description="Helical" evidence="7">
    <location>
        <begin position="252"/>
        <end position="270"/>
    </location>
</feature>
<gene>
    <name evidence="9" type="ORF">SteCoe_31940</name>
</gene>
<feature type="transmembrane region" description="Helical" evidence="7">
    <location>
        <begin position="37"/>
        <end position="62"/>
    </location>
</feature>
<dbReference type="InterPro" id="IPR011701">
    <property type="entry name" value="MFS"/>
</dbReference>
<keyword evidence="2" id="KW-0813">Transport</keyword>
<comment type="subcellular location">
    <subcellularLocation>
        <location evidence="1">Cell membrane</location>
        <topology evidence="1">Multi-pass membrane protein</topology>
    </subcellularLocation>
</comment>
<evidence type="ECO:0000256" key="2">
    <source>
        <dbReference type="ARBA" id="ARBA00022448"/>
    </source>
</evidence>
<protein>
    <recommendedName>
        <fullName evidence="8">Major facilitator superfamily (MFS) profile domain-containing protein</fullName>
    </recommendedName>
</protein>
<keyword evidence="5 7" id="KW-1133">Transmembrane helix</keyword>
<feature type="transmembrane region" description="Helical" evidence="7">
    <location>
        <begin position="414"/>
        <end position="434"/>
    </location>
</feature>
<feature type="domain" description="Major facilitator superfamily (MFS) profile" evidence="8">
    <location>
        <begin position="1"/>
        <end position="221"/>
    </location>
</feature>
<evidence type="ECO:0000259" key="8">
    <source>
        <dbReference type="PROSITE" id="PS50850"/>
    </source>
</evidence>
<dbReference type="PANTHER" id="PTHR23517">
    <property type="entry name" value="RESISTANCE PROTEIN MDTM, PUTATIVE-RELATED-RELATED"/>
    <property type="match status" value="1"/>
</dbReference>
<dbReference type="SUPFAM" id="SSF103473">
    <property type="entry name" value="MFS general substrate transporter"/>
    <property type="match status" value="1"/>
</dbReference>
<comment type="caution">
    <text evidence="9">The sequence shown here is derived from an EMBL/GenBank/DDBJ whole genome shotgun (WGS) entry which is preliminary data.</text>
</comment>
<evidence type="ECO:0000256" key="7">
    <source>
        <dbReference type="SAM" id="Phobius"/>
    </source>
</evidence>
<name>A0A1R2B070_9CILI</name>
<dbReference type="InterPro" id="IPR036259">
    <property type="entry name" value="MFS_trans_sf"/>
</dbReference>
<evidence type="ECO:0000256" key="1">
    <source>
        <dbReference type="ARBA" id="ARBA00004651"/>
    </source>
</evidence>
<dbReference type="PROSITE" id="PS50850">
    <property type="entry name" value="MFS"/>
    <property type="match status" value="1"/>
</dbReference>
<dbReference type="Proteomes" id="UP000187209">
    <property type="component" value="Unassembled WGS sequence"/>
</dbReference>
<feature type="transmembrane region" description="Helical" evidence="7">
    <location>
        <begin position="378"/>
        <end position="402"/>
    </location>
</feature>
<dbReference type="GO" id="GO:0005886">
    <property type="term" value="C:plasma membrane"/>
    <property type="evidence" value="ECO:0007669"/>
    <property type="project" value="UniProtKB-SubCell"/>
</dbReference>
<keyword evidence="10" id="KW-1185">Reference proteome</keyword>
<feature type="transmembrane region" description="Helical" evidence="7">
    <location>
        <begin position="161"/>
        <end position="181"/>
    </location>
</feature>
<feature type="transmembrane region" description="Helical" evidence="7">
    <location>
        <begin position="127"/>
        <end position="149"/>
    </location>
</feature>
<dbReference type="AlphaFoldDB" id="A0A1R2B070"/>
<evidence type="ECO:0000256" key="5">
    <source>
        <dbReference type="ARBA" id="ARBA00022989"/>
    </source>
</evidence>
<dbReference type="OrthoDB" id="566532at2759"/>
<evidence type="ECO:0000256" key="3">
    <source>
        <dbReference type="ARBA" id="ARBA00022475"/>
    </source>
</evidence>
<keyword evidence="4 7" id="KW-0812">Transmembrane</keyword>
<dbReference type="InterPro" id="IPR050171">
    <property type="entry name" value="MFS_Transporters"/>
</dbReference>
<accession>A0A1R2B070</accession>
<evidence type="ECO:0000313" key="10">
    <source>
        <dbReference type="Proteomes" id="UP000187209"/>
    </source>
</evidence>
<dbReference type="Gene3D" id="1.20.1250.20">
    <property type="entry name" value="MFS general substrate transporter like domains"/>
    <property type="match status" value="1"/>
</dbReference>
<dbReference type="Pfam" id="PF07690">
    <property type="entry name" value="MFS_1"/>
    <property type="match status" value="1"/>
</dbReference>
<reference evidence="9 10" key="1">
    <citation type="submission" date="2016-11" db="EMBL/GenBank/DDBJ databases">
        <title>The macronuclear genome of Stentor coeruleus: a giant cell with tiny introns.</title>
        <authorList>
            <person name="Slabodnick M."/>
            <person name="Ruby J.G."/>
            <person name="Reiff S.B."/>
            <person name="Swart E.C."/>
            <person name="Gosai S."/>
            <person name="Prabakaran S."/>
            <person name="Witkowska E."/>
            <person name="Larue G.E."/>
            <person name="Fisher S."/>
            <person name="Freeman R.M."/>
            <person name="Gunawardena J."/>
            <person name="Chu W."/>
            <person name="Stover N.A."/>
            <person name="Gregory B.D."/>
            <person name="Nowacki M."/>
            <person name="Derisi J."/>
            <person name="Roy S.W."/>
            <person name="Marshall W.F."/>
            <person name="Sood P."/>
        </authorList>
    </citation>
    <scope>NUCLEOTIDE SEQUENCE [LARGE SCALE GENOMIC DNA]</scope>
    <source>
        <strain evidence="9">WM001</strain>
    </source>
</reference>
<keyword evidence="6 7" id="KW-0472">Membrane</keyword>
<evidence type="ECO:0000256" key="4">
    <source>
        <dbReference type="ARBA" id="ARBA00022692"/>
    </source>
</evidence>
<evidence type="ECO:0000313" key="9">
    <source>
        <dbReference type="EMBL" id="OMJ70159.1"/>
    </source>
</evidence>
<feature type="transmembrane region" description="Helical" evidence="7">
    <location>
        <begin position="290"/>
        <end position="308"/>
    </location>
</feature>
<feature type="transmembrane region" description="Helical" evidence="7">
    <location>
        <begin position="193"/>
        <end position="216"/>
    </location>
</feature>
<feature type="transmembrane region" description="Helical" evidence="7">
    <location>
        <begin position="102"/>
        <end position="121"/>
    </location>
</feature>
<dbReference type="InterPro" id="IPR020846">
    <property type="entry name" value="MFS_dom"/>
</dbReference>
<evidence type="ECO:0000256" key="6">
    <source>
        <dbReference type="ARBA" id="ARBA00023136"/>
    </source>
</evidence>
<sequence length="458" mass="51729">MKTPEEHPLMEEIYEPLGSFELYKKSFSDLLKAPRDLWLLFIIKFCLYGSFSTFLAALSIYITEVKDFSDLYLCLAFAAIGGPGLIFFIIFGSFNDRYGIRYTLILGSLTAFLPFLVIAVYDDLLVSALIIMFPGAFSISLLAPALEVGIKYYTQAHYRTLALSLYSVLSYVSLIVGGILIEVLMVTGSKDFATFRIIFIYCAVNCIIALVLSYFLRQLDFSSFDEMEVTTSRAQQKSNWQFVREFVVTKKFWRLFSVLSIVLVIKSITFQQAIALPLYMSRDLGSDKHYGLVIIINQVLLIIFLPIFTYSIYYFSAYEIFIIGGTIGILAVFPLMFGASYYTIITYILISSVAESLYNPRLLEYVFEVSHKGKEGMIVSLAGIITIIIMVCSGMMGGGLLNEFCPDDGEQKCWLMWLIIAAVPLPGLLTLIFARSCIEEPSFESQPYLSWVKEAKHT</sequence>
<organism evidence="9 10">
    <name type="scientific">Stentor coeruleus</name>
    <dbReference type="NCBI Taxonomy" id="5963"/>
    <lineage>
        <taxon>Eukaryota</taxon>
        <taxon>Sar</taxon>
        <taxon>Alveolata</taxon>
        <taxon>Ciliophora</taxon>
        <taxon>Postciliodesmatophora</taxon>
        <taxon>Heterotrichea</taxon>
        <taxon>Heterotrichida</taxon>
        <taxon>Stentoridae</taxon>
        <taxon>Stentor</taxon>
    </lineage>
</organism>
<dbReference type="PANTHER" id="PTHR23517:SF3">
    <property type="entry name" value="INTEGRAL MEMBRANE TRANSPORT PROTEIN"/>
    <property type="match status" value="1"/>
</dbReference>
<dbReference type="GO" id="GO:0022857">
    <property type="term" value="F:transmembrane transporter activity"/>
    <property type="evidence" value="ECO:0007669"/>
    <property type="project" value="InterPro"/>
</dbReference>